<evidence type="ECO:0000259" key="4">
    <source>
        <dbReference type="PROSITE" id="PS50002"/>
    </source>
</evidence>
<feature type="non-terminal residue" evidence="5">
    <location>
        <position position="778"/>
    </location>
</feature>
<feature type="domain" description="SH3" evidence="4">
    <location>
        <begin position="567"/>
        <end position="626"/>
    </location>
</feature>
<dbReference type="FunFam" id="2.30.30.40:FF:000072">
    <property type="entry name" value="Unconventional Myosin IB"/>
    <property type="match status" value="2"/>
</dbReference>
<evidence type="ECO:0000313" key="5">
    <source>
        <dbReference type="EMBL" id="KFP45166.1"/>
    </source>
</evidence>
<feature type="region of interest" description="Disordered" evidence="3">
    <location>
        <begin position="320"/>
        <end position="391"/>
    </location>
</feature>
<evidence type="ECO:0000313" key="6">
    <source>
        <dbReference type="Proteomes" id="UP000053330"/>
    </source>
</evidence>
<dbReference type="PRINTS" id="PR00452">
    <property type="entry name" value="SH3DOMAIN"/>
</dbReference>
<feature type="compositionally biased region" description="Basic residues" evidence="3">
    <location>
        <begin position="363"/>
        <end position="373"/>
    </location>
</feature>
<feature type="region of interest" description="Disordered" evidence="3">
    <location>
        <begin position="20"/>
        <end position="146"/>
    </location>
</feature>
<keyword evidence="1 2" id="KW-0728">SH3 domain</keyword>
<reference evidence="5 6" key="1">
    <citation type="submission" date="2014-04" db="EMBL/GenBank/DDBJ databases">
        <title>Genome evolution of avian class.</title>
        <authorList>
            <person name="Zhang G."/>
            <person name="Li C."/>
        </authorList>
    </citation>
    <scope>NUCLEOTIDE SEQUENCE [LARGE SCALE GENOMIC DNA]</scope>
    <source>
        <strain evidence="5">BGI_N324</strain>
    </source>
</reference>
<dbReference type="Proteomes" id="UP000053330">
    <property type="component" value="Unassembled WGS sequence"/>
</dbReference>
<protein>
    <submittedName>
        <fullName evidence="5">SH3 domain-containing protein 19</fullName>
    </submittedName>
</protein>
<feature type="compositionally biased region" description="Pro residues" evidence="3">
    <location>
        <begin position="320"/>
        <end position="336"/>
    </location>
</feature>
<dbReference type="CDD" id="cd11817">
    <property type="entry name" value="SH3_Eve1_4"/>
    <property type="match status" value="1"/>
</dbReference>
<proteinExistence type="predicted"/>
<organism evidence="5 6">
    <name type="scientific">Chlamydotis macqueenii</name>
    <name type="common">Macqueen's bustard</name>
    <dbReference type="NCBI Taxonomy" id="187382"/>
    <lineage>
        <taxon>Eukaryota</taxon>
        <taxon>Metazoa</taxon>
        <taxon>Chordata</taxon>
        <taxon>Craniata</taxon>
        <taxon>Vertebrata</taxon>
        <taxon>Euteleostomi</taxon>
        <taxon>Archelosauria</taxon>
        <taxon>Archosauria</taxon>
        <taxon>Dinosauria</taxon>
        <taxon>Saurischia</taxon>
        <taxon>Theropoda</taxon>
        <taxon>Coelurosauria</taxon>
        <taxon>Aves</taxon>
        <taxon>Neognathae</taxon>
        <taxon>Neoaves</taxon>
        <taxon>Otidimorphae</taxon>
        <taxon>Otidiformes</taxon>
        <taxon>Otididae</taxon>
        <taxon>Chlamydotis</taxon>
    </lineage>
</organism>
<sequence>VDSMSTEKSQNSIVSRIKVFESQGTNDTSGLSKKPEIAPRSFAPRPVTAKKPVVAPKPGVSRISGDWDAWTESKSTPSKELQPQPEVVGSSVVTKPELPKKPKLGLVKSSSSDFLDARSGSVAENSNGQKKFPVPAPRPLVPKKSRCTENPALSLASLKPITAPSQASVSAQDKVFKSLGELSPAANSPAPALQNKLDVEGDLISFDDDILPLSPACIVKDSITSEAAADPFQFLSKGEPVKEQTAQPALARKPTVIRIPAKPGKRMSFSQTPIGNTSSITVGKCNSGDLVKNVVSFINMLISLMVCPIFRPVDGKIIPARPPPPKGVPGRPPPPKLSVAKTSSQKDALSRSTSDIASDKKPSKFRLGPKRAKSQVIKNPDPALPPRPKPGHPLYNKYMQPVPHGIAKEDCLPRNPAEPSCKHRDILLTEQSNSNYLECQKREETGKVPLSRMKIITPLAEYLKISSMVYKLLGFFCCCQDSNHPPKVSDASAPHAVVLHDFPADHADDLDLHSGDTVYLLEKIDNEWYRGKCGNRTGIFPASFVKVVIDVPEEGNRKKIPSSSRSIKGPRCVARFEYIGDQKDELSFSEGEIIILKEYVNEEWAKGELRGTSGIFPLNFVEVIEDLPRTGTEAALKSKVDISSSLPQNNRRSAEWCEALHDFTAETKDDLSFKKGDYIQILEQVDSEWYRGRLNEKEGIFPAVFVWTCSELSQSGGGKKGKAKALYDFHGENEDELSFKAGDTITELESVDEDWMSGEVQGKSGIFPKNFVQILKTP</sequence>
<dbReference type="PANTHER" id="PTHR14167:SF48">
    <property type="entry name" value="SH3 DOMAIN-CONTAINING PROTEIN 19"/>
    <property type="match status" value="1"/>
</dbReference>
<accession>A0A091LQX5</accession>
<dbReference type="PRINTS" id="PR00499">
    <property type="entry name" value="P67PHOX"/>
</dbReference>
<dbReference type="SUPFAM" id="SSF50044">
    <property type="entry name" value="SH3-domain"/>
    <property type="match status" value="4"/>
</dbReference>
<evidence type="ECO:0000256" key="3">
    <source>
        <dbReference type="SAM" id="MobiDB-lite"/>
    </source>
</evidence>
<dbReference type="PANTHER" id="PTHR14167">
    <property type="entry name" value="SH3 DOMAIN-CONTAINING"/>
    <property type="match status" value="1"/>
</dbReference>
<evidence type="ECO:0000256" key="1">
    <source>
        <dbReference type="ARBA" id="ARBA00022443"/>
    </source>
</evidence>
<dbReference type="Gene3D" id="2.30.30.40">
    <property type="entry name" value="SH3 Domains"/>
    <property type="match status" value="4"/>
</dbReference>
<evidence type="ECO:0000256" key="2">
    <source>
        <dbReference type="PROSITE-ProRule" id="PRU00192"/>
    </source>
</evidence>
<dbReference type="InterPro" id="IPR001452">
    <property type="entry name" value="SH3_domain"/>
</dbReference>
<dbReference type="PROSITE" id="PS50002">
    <property type="entry name" value="SH3"/>
    <property type="match status" value="4"/>
</dbReference>
<gene>
    <name evidence="5" type="ORF">N324_09760</name>
</gene>
<dbReference type="AlphaFoldDB" id="A0A091LQX5"/>
<feature type="compositionally biased region" description="Polar residues" evidence="3">
    <location>
        <begin position="72"/>
        <end position="81"/>
    </location>
</feature>
<feature type="compositionally biased region" description="Polar residues" evidence="3">
    <location>
        <begin position="22"/>
        <end position="31"/>
    </location>
</feature>
<dbReference type="SMART" id="SM00326">
    <property type="entry name" value="SH3"/>
    <property type="match status" value="5"/>
</dbReference>
<dbReference type="InterPro" id="IPR050384">
    <property type="entry name" value="Endophilin_SH3RF"/>
</dbReference>
<dbReference type="InterPro" id="IPR035835">
    <property type="entry name" value="Eve1_SH3_3"/>
</dbReference>
<feature type="domain" description="SH3" evidence="4">
    <location>
        <begin position="652"/>
        <end position="711"/>
    </location>
</feature>
<feature type="domain" description="SH3" evidence="4">
    <location>
        <begin position="718"/>
        <end position="777"/>
    </location>
</feature>
<feature type="compositionally biased region" description="Polar residues" evidence="3">
    <location>
        <begin position="340"/>
        <end position="356"/>
    </location>
</feature>
<feature type="domain" description="SH3" evidence="4">
    <location>
        <begin position="491"/>
        <end position="550"/>
    </location>
</feature>
<keyword evidence="6" id="KW-1185">Reference proteome</keyword>
<dbReference type="EMBL" id="KK761788">
    <property type="protein sequence ID" value="KFP45166.1"/>
    <property type="molecule type" value="Genomic_DNA"/>
</dbReference>
<dbReference type="InterPro" id="IPR036028">
    <property type="entry name" value="SH3-like_dom_sf"/>
</dbReference>
<feature type="non-terminal residue" evidence="5">
    <location>
        <position position="1"/>
    </location>
</feature>
<name>A0A091LQX5_9AVES</name>
<dbReference type="CDD" id="cd11816">
    <property type="entry name" value="SH3_Eve1_3"/>
    <property type="match status" value="1"/>
</dbReference>
<dbReference type="Pfam" id="PF00018">
    <property type="entry name" value="SH3_1"/>
    <property type="match status" value="4"/>
</dbReference>